<dbReference type="InterPro" id="IPR000550">
    <property type="entry name" value="Hppk"/>
</dbReference>
<dbReference type="InterPro" id="IPR035907">
    <property type="entry name" value="Hppk_sf"/>
</dbReference>
<dbReference type="GO" id="GO:0046656">
    <property type="term" value="P:folic acid biosynthetic process"/>
    <property type="evidence" value="ECO:0007669"/>
    <property type="project" value="UniProtKB-KW"/>
</dbReference>
<keyword evidence="3 9" id="KW-0808">Transferase</keyword>
<accession>A0A6N0HQB0</accession>
<dbReference type="KEGG" id="reo:HUE58_04795"/>
<keyword evidence="4" id="KW-0547">Nucleotide-binding</keyword>
<keyword evidence="7" id="KW-0289">Folate biosynthesis</keyword>
<dbReference type="Gene3D" id="3.30.70.560">
    <property type="entry name" value="7,8-Dihydro-6-hydroxymethylpterin-pyrophosphokinase HPPK"/>
    <property type="match status" value="1"/>
</dbReference>
<evidence type="ECO:0000259" key="8">
    <source>
        <dbReference type="Pfam" id="PF01288"/>
    </source>
</evidence>
<dbReference type="GO" id="GO:0046654">
    <property type="term" value="P:tetrahydrofolate biosynthetic process"/>
    <property type="evidence" value="ECO:0007669"/>
    <property type="project" value="UniProtKB-UniPathway"/>
</dbReference>
<dbReference type="EMBL" id="CP054490">
    <property type="protein sequence ID" value="QKQ24441.1"/>
    <property type="molecule type" value="Genomic_DNA"/>
</dbReference>
<protein>
    <recommendedName>
        <fullName evidence="2">2-amino-4-hydroxy-6-hydroxymethyldihydropteridine diphosphokinase</fullName>
        <ecNumber evidence="2">2.7.6.3</ecNumber>
    </recommendedName>
</protein>
<dbReference type="PANTHER" id="PTHR43071">
    <property type="entry name" value="2-AMINO-4-HYDROXY-6-HYDROXYMETHYLDIHYDROPTERIDINE PYROPHOSPHOKINASE"/>
    <property type="match status" value="1"/>
</dbReference>
<dbReference type="SUPFAM" id="SSF55083">
    <property type="entry name" value="6-hydroxymethyl-7,8-dihydropterin pyrophosphokinase, HPPK"/>
    <property type="match status" value="1"/>
</dbReference>
<evidence type="ECO:0000313" key="10">
    <source>
        <dbReference type="Proteomes" id="UP000509429"/>
    </source>
</evidence>
<organism evidence="9 10">
    <name type="scientific">Candidatus Ruthia endofausta</name>
    <dbReference type="NCBI Taxonomy" id="2738852"/>
    <lineage>
        <taxon>Bacteria</taxon>
        <taxon>Pseudomonadati</taxon>
        <taxon>Pseudomonadota</taxon>
        <taxon>Gammaproteobacteria</taxon>
        <taxon>Candidatus Pseudothioglobaceae</taxon>
        <taxon>Candidatus Ruthturnera</taxon>
    </lineage>
</organism>
<evidence type="ECO:0000256" key="2">
    <source>
        <dbReference type="ARBA" id="ARBA00013253"/>
    </source>
</evidence>
<keyword evidence="6" id="KW-0067">ATP-binding</keyword>
<comment type="pathway">
    <text evidence="1">Cofactor biosynthesis; tetrahydrofolate biosynthesis; 2-amino-4-hydroxy-6-hydroxymethyl-7,8-dihydropteridine diphosphate from 7,8-dihydroneopterin triphosphate: step 4/4.</text>
</comment>
<dbReference type="GO" id="GO:0003848">
    <property type="term" value="F:2-amino-4-hydroxy-6-hydroxymethyldihydropteridine diphosphokinase activity"/>
    <property type="evidence" value="ECO:0007669"/>
    <property type="project" value="UniProtKB-EC"/>
</dbReference>
<evidence type="ECO:0000256" key="4">
    <source>
        <dbReference type="ARBA" id="ARBA00022741"/>
    </source>
</evidence>
<sequence>MANIHINIGSNQNRRENLSKAIGAIQTVFENTVFSRVYESKAFGFKGDNFYNIGINATTHLTISKVVSVLHDIEDNLGRDREVPKFSSRSIDLDLTLYDEVINQRHNLPRGDILKYNFVLMPLAELSPNLIHPQQHKTYDQLRATMNELKSYNIRILNKE</sequence>
<dbReference type="EC" id="2.7.6.3" evidence="2"/>
<dbReference type="GO" id="GO:0016301">
    <property type="term" value="F:kinase activity"/>
    <property type="evidence" value="ECO:0007669"/>
    <property type="project" value="UniProtKB-KW"/>
</dbReference>
<evidence type="ECO:0000256" key="3">
    <source>
        <dbReference type="ARBA" id="ARBA00022679"/>
    </source>
</evidence>
<dbReference type="Pfam" id="PF01288">
    <property type="entry name" value="HPPK"/>
    <property type="match status" value="1"/>
</dbReference>
<keyword evidence="10" id="KW-1185">Reference proteome</keyword>
<name>A0A6N0HQB0_9GAMM</name>
<proteinExistence type="predicted"/>
<dbReference type="RefSeq" id="WP_174605878.1">
    <property type="nucleotide sequence ID" value="NZ_CP054490.1"/>
</dbReference>
<evidence type="ECO:0000313" key="9">
    <source>
        <dbReference type="EMBL" id="QKQ24441.1"/>
    </source>
</evidence>
<evidence type="ECO:0000256" key="6">
    <source>
        <dbReference type="ARBA" id="ARBA00022840"/>
    </source>
</evidence>
<dbReference type="UniPathway" id="UPA00077">
    <property type="reaction ID" value="UER00155"/>
</dbReference>
<evidence type="ECO:0000256" key="7">
    <source>
        <dbReference type="ARBA" id="ARBA00022909"/>
    </source>
</evidence>
<feature type="domain" description="7,8-dihydro-6-hydroxymethylpterin-pyrophosphokinase" evidence="8">
    <location>
        <begin position="6"/>
        <end position="128"/>
    </location>
</feature>
<gene>
    <name evidence="9" type="primary">folK</name>
    <name evidence="9" type="ORF">HUE58_04795</name>
</gene>
<dbReference type="AlphaFoldDB" id="A0A6N0HQB0"/>
<dbReference type="GO" id="GO:0005524">
    <property type="term" value="F:ATP binding"/>
    <property type="evidence" value="ECO:0007669"/>
    <property type="project" value="UniProtKB-KW"/>
</dbReference>
<keyword evidence="5 9" id="KW-0418">Kinase</keyword>
<dbReference type="NCBIfam" id="TIGR01498">
    <property type="entry name" value="folK"/>
    <property type="match status" value="1"/>
</dbReference>
<reference evidence="9 10" key="1">
    <citation type="submission" date="2020-05" db="EMBL/GenBank/DDBJ databases">
        <title>Horizontal transmission and recombination maintain forever young bacterial symbiont genomes.</title>
        <authorList>
            <person name="Russell S.L."/>
            <person name="Pepper-Tunick E."/>
            <person name="Svedberg J."/>
            <person name="Byrne A."/>
            <person name="Ruelas Castillo J."/>
            <person name="Vollmers C."/>
            <person name="Beinart R.A."/>
            <person name="Corbett-Detig R."/>
        </authorList>
    </citation>
    <scope>NUCLEOTIDE SEQUENCE [LARGE SCALE GENOMIC DNA]</scope>
    <source>
        <strain evidence="9">JDF_Ridge</strain>
    </source>
</reference>
<dbReference type="Proteomes" id="UP000509429">
    <property type="component" value="Chromosome"/>
</dbReference>
<evidence type="ECO:0000256" key="1">
    <source>
        <dbReference type="ARBA" id="ARBA00005051"/>
    </source>
</evidence>
<evidence type="ECO:0000256" key="5">
    <source>
        <dbReference type="ARBA" id="ARBA00022777"/>
    </source>
</evidence>
<dbReference type="PANTHER" id="PTHR43071:SF2">
    <property type="entry name" value="2-AMINO-4-HYDROXY-6-HYDROXYMETHYLDIHYDROPTERIDINE PYROPHOSPHOKINASE"/>
    <property type="match status" value="1"/>
</dbReference>